<dbReference type="HOGENOM" id="CLU_008287_15_2_5"/>
<evidence type="ECO:0000256" key="1">
    <source>
        <dbReference type="ARBA" id="ARBA00004571"/>
    </source>
</evidence>
<gene>
    <name evidence="17" type="ORF">MC45_17365</name>
</gene>
<evidence type="ECO:0000313" key="17">
    <source>
        <dbReference type="EMBL" id="AIT07825.1"/>
    </source>
</evidence>
<keyword evidence="3 11" id="KW-1134">Transmembrane beta strand</keyword>
<dbReference type="STRING" id="1549858.MC45_17365"/>
<dbReference type="PANTHER" id="PTHR32552">
    <property type="entry name" value="FERRICHROME IRON RECEPTOR-RELATED"/>
    <property type="match status" value="1"/>
</dbReference>
<dbReference type="Pfam" id="PF07715">
    <property type="entry name" value="Plug"/>
    <property type="match status" value="1"/>
</dbReference>
<proteinExistence type="inferred from homology"/>
<dbReference type="Gene3D" id="2.40.170.20">
    <property type="entry name" value="TonB-dependent receptor, beta-barrel domain"/>
    <property type="match status" value="1"/>
</dbReference>
<keyword evidence="8 12" id="KW-0798">TonB box</keyword>
<evidence type="ECO:0000256" key="9">
    <source>
        <dbReference type="ARBA" id="ARBA00023136"/>
    </source>
</evidence>
<dbReference type="Pfam" id="PF00593">
    <property type="entry name" value="TonB_dep_Rec_b-barrel"/>
    <property type="match status" value="1"/>
</dbReference>
<dbReference type="PANTHER" id="PTHR32552:SF81">
    <property type="entry name" value="TONB-DEPENDENT OUTER MEMBRANE RECEPTOR"/>
    <property type="match status" value="1"/>
</dbReference>
<evidence type="ECO:0000256" key="6">
    <source>
        <dbReference type="ARBA" id="ARBA00023004"/>
    </source>
</evidence>
<keyword evidence="7" id="KW-0406">Ion transport</keyword>
<dbReference type="InterPro" id="IPR039426">
    <property type="entry name" value="TonB-dep_rcpt-like"/>
</dbReference>
<evidence type="ECO:0000256" key="7">
    <source>
        <dbReference type="ARBA" id="ARBA00023065"/>
    </source>
</evidence>
<feature type="domain" description="TonB-dependent receptor-like beta-barrel" evidence="15">
    <location>
        <begin position="262"/>
        <end position="686"/>
    </location>
</feature>
<dbReference type="GO" id="GO:0009279">
    <property type="term" value="C:cell outer membrane"/>
    <property type="evidence" value="ECO:0007669"/>
    <property type="project" value="UniProtKB-SubCell"/>
</dbReference>
<evidence type="ECO:0000256" key="4">
    <source>
        <dbReference type="ARBA" id="ARBA00022496"/>
    </source>
</evidence>
<feature type="chain" id="PRO_5001934246" description="TonB-dependent receptor" evidence="14">
    <location>
        <begin position="21"/>
        <end position="728"/>
    </location>
</feature>
<evidence type="ECO:0000313" key="18">
    <source>
        <dbReference type="Proteomes" id="UP000033200"/>
    </source>
</evidence>
<evidence type="ECO:0000256" key="13">
    <source>
        <dbReference type="SAM" id="MobiDB-lite"/>
    </source>
</evidence>
<keyword evidence="10 11" id="KW-0998">Cell outer membrane</keyword>
<feature type="region of interest" description="Disordered" evidence="13">
    <location>
        <begin position="30"/>
        <end position="50"/>
    </location>
</feature>
<dbReference type="PROSITE" id="PS52016">
    <property type="entry name" value="TONB_DEPENDENT_REC_3"/>
    <property type="match status" value="1"/>
</dbReference>
<dbReference type="RefSeq" id="WP_038665882.1">
    <property type="nucleotide sequence ID" value="NZ_CP009571.1"/>
</dbReference>
<evidence type="ECO:0008006" key="19">
    <source>
        <dbReference type="Google" id="ProtNLM"/>
    </source>
</evidence>
<evidence type="ECO:0000259" key="16">
    <source>
        <dbReference type="Pfam" id="PF07715"/>
    </source>
</evidence>
<keyword evidence="18" id="KW-1185">Reference proteome</keyword>
<sequence length="728" mass="77878">MRLCTLFAVTTAPVALLAFAAPAAAQVAEAPDVTDTAPPGRATGAAPQTGDQDIVVTARKRAESLLDVPIAATAISGNTLTERGVNSVREAASLTPGLNIASDGAGRAFVSIRGVGVTLVQSVQPGVGLFINGIYQPNTSYLNNPLLDIDRIEVLRGPQGTLYGKNTLGGAINVITRQPSNETEARGNFSFAGPDDSILASASVSGPIIKDVLQVRVAAGHRQQDGFLRNNMLGIDASPFKTDSLNTTIRFVPTGDVVLTVNGYYDWVEGANTPYARVTGPTDYSRIVQFNAPNRIQYRYRGVNARLETPIEAINSKFTLVGSYDARNGVSPNSDADFGPADIARSNGTDSLRTKTVETRLDTELSGTLSTLLGLFYSREEATAFDRTRILPANLTRLTNNATKADTYAAFGTIFWKPTTAWEIALGLRYDHEKRSADGDIAITVGAAALPTTLSNAQLKSDQVEPRLSITRHWTSQLMTYASVARGYRGGGFNAPTAPIRTYKGDSAWTYEIGSKYVSPNRAFSLSGDVFYNDYSNYIGLNSIAPAAGGGLVTVDLNSGDVESYGAELEATIRPVSNWTINGSVTYIHARLTDSSPYTLVTGRTLSSDRLTFQPDFSGNIYSDYTIPLGGEDTLTLTGGVVAKGSRLAATLNQTTPTFLRPYALVNAAITYRTGPLEVAAFANNLLQKNYFDAYIERTTLALAGLPASDLGIIGDRRRIGVRLGFRF</sequence>
<dbReference type="Proteomes" id="UP000033200">
    <property type="component" value="Chromosome"/>
</dbReference>
<feature type="signal peptide" evidence="14">
    <location>
        <begin position="1"/>
        <end position="20"/>
    </location>
</feature>
<evidence type="ECO:0000256" key="3">
    <source>
        <dbReference type="ARBA" id="ARBA00022452"/>
    </source>
</evidence>
<comment type="subcellular location">
    <subcellularLocation>
        <location evidence="1 11">Cell outer membrane</location>
        <topology evidence="1 11">Multi-pass membrane protein</topology>
    </subcellularLocation>
</comment>
<dbReference type="KEGG" id="stax:MC45_17365"/>
<evidence type="ECO:0000256" key="8">
    <source>
        <dbReference type="ARBA" id="ARBA00023077"/>
    </source>
</evidence>
<keyword evidence="2 11" id="KW-0813">Transport</keyword>
<dbReference type="InterPro" id="IPR036942">
    <property type="entry name" value="Beta-barrel_TonB_sf"/>
</dbReference>
<keyword evidence="4" id="KW-0410">Iron transport</keyword>
<evidence type="ECO:0000256" key="11">
    <source>
        <dbReference type="PROSITE-ProRule" id="PRU01360"/>
    </source>
</evidence>
<keyword evidence="14" id="KW-0732">Signal</keyword>
<dbReference type="EMBL" id="CP009571">
    <property type="protein sequence ID" value="AIT07825.1"/>
    <property type="molecule type" value="Genomic_DNA"/>
</dbReference>
<comment type="similarity">
    <text evidence="11 12">Belongs to the TonB-dependent receptor family.</text>
</comment>
<organism evidence="17 18">
    <name type="scientific">Sphingomonas taxi</name>
    <dbReference type="NCBI Taxonomy" id="1549858"/>
    <lineage>
        <taxon>Bacteria</taxon>
        <taxon>Pseudomonadati</taxon>
        <taxon>Pseudomonadota</taxon>
        <taxon>Alphaproteobacteria</taxon>
        <taxon>Sphingomonadales</taxon>
        <taxon>Sphingomonadaceae</taxon>
        <taxon>Sphingomonas</taxon>
    </lineage>
</organism>
<dbReference type="InterPro" id="IPR000531">
    <property type="entry name" value="Beta-barrel_TonB"/>
</dbReference>
<dbReference type="SUPFAM" id="SSF56935">
    <property type="entry name" value="Porins"/>
    <property type="match status" value="1"/>
</dbReference>
<dbReference type="GO" id="GO:0006826">
    <property type="term" value="P:iron ion transport"/>
    <property type="evidence" value="ECO:0007669"/>
    <property type="project" value="UniProtKB-KW"/>
</dbReference>
<evidence type="ECO:0000256" key="5">
    <source>
        <dbReference type="ARBA" id="ARBA00022692"/>
    </source>
</evidence>
<evidence type="ECO:0000256" key="12">
    <source>
        <dbReference type="RuleBase" id="RU003357"/>
    </source>
</evidence>
<feature type="domain" description="TonB-dependent receptor plug" evidence="16">
    <location>
        <begin position="65"/>
        <end position="171"/>
    </location>
</feature>
<dbReference type="InterPro" id="IPR012910">
    <property type="entry name" value="Plug_dom"/>
</dbReference>
<accession>A0A097EJS8</accession>
<dbReference type="AlphaFoldDB" id="A0A097EJS8"/>
<keyword evidence="5 11" id="KW-0812">Transmembrane</keyword>
<keyword evidence="6" id="KW-0408">Iron</keyword>
<reference evidence="17 18" key="1">
    <citation type="submission" date="2014-09" db="EMBL/GenBank/DDBJ databases">
        <title>Using Illumina technology Improving SMRT sequencing Genome Assembly by RASTools.</title>
        <authorList>
            <person name="Zhou Y."/>
            <person name="Ma T."/>
            <person name="Liu T."/>
        </authorList>
    </citation>
    <scope>NUCLEOTIDE SEQUENCE [LARGE SCALE GENOMIC DNA]</scope>
    <source>
        <strain evidence="17 18">ATCC 55669</strain>
    </source>
</reference>
<dbReference type="eggNOG" id="COG4771">
    <property type="taxonomic scope" value="Bacteria"/>
</dbReference>
<evidence type="ECO:0000256" key="14">
    <source>
        <dbReference type="SAM" id="SignalP"/>
    </source>
</evidence>
<evidence type="ECO:0000259" key="15">
    <source>
        <dbReference type="Pfam" id="PF00593"/>
    </source>
</evidence>
<evidence type="ECO:0000256" key="10">
    <source>
        <dbReference type="ARBA" id="ARBA00023237"/>
    </source>
</evidence>
<evidence type="ECO:0000256" key="2">
    <source>
        <dbReference type="ARBA" id="ARBA00022448"/>
    </source>
</evidence>
<protein>
    <recommendedName>
        <fullName evidence="19">TonB-dependent receptor</fullName>
    </recommendedName>
</protein>
<dbReference type="CDD" id="cd01347">
    <property type="entry name" value="ligand_gated_channel"/>
    <property type="match status" value="1"/>
</dbReference>
<keyword evidence="9 11" id="KW-0472">Membrane</keyword>
<name>A0A097EJS8_9SPHN</name>